<keyword evidence="5 9" id="KW-1133">Transmembrane helix</keyword>
<sequence>MTGPAPAAHGPAAGIRARLLARSARLRDTPPGPGYKWVALSNTTLGVLIATMDASIVIISLPAIFRGIGLDPLAAGNIGYLLWMILGYLLVSAVLVVVLGRLGDMFGRVRIYNLGFLVFACASVALSLDPFRAGAGALWLILWRVVQAFGGSMLTANSAAILTDAFPARQRGMALGINQITALAGQFLGLLAGGLLAAVDWRAVFWVSVPVSITGTIWSYLSLRETSAGVRGRIDWLGNLTFATGAGILLAGITYGIQPYGGHPTGWTSPWVLTGLIGGVFLLLVFCVVETRVAEPMFRLSLFTVRAFAAGNLAALLTAIARGGLQFMLIIWLQGIWLPLHGYDFEDTPLWAGIFMLPLTLGFLVAGPLSGHLSDRFGARVFSTAGLLLVAASFLGLLALPVNFDYGVFAALLLLNGLGQGMFSSPNTSSIMGSVPARYRGVASGMRSTFQNSGTALSIGVFFSLMVSGLASTLPKTLSSGLQAHGVPAGTAHEAASLPPVSTLFATFLGNNPIGHLLGDGGTLDRLTAAQRATLTGHTFFPELVSGPFHHGLTIVFSVAAGMALVSALASALRGGHERADDDTSEQGQHPGTEGQPAWRTARSS</sequence>
<keyword evidence="7" id="KW-0046">Antibiotic resistance</keyword>
<dbReference type="Pfam" id="PF07690">
    <property type="entry name" value="MFS_1"/>
    <property type="match status" value="1"/>
</dbReference>
<evidence type="ECO:0000256" key="5">
    <source>
        <dbReference type="ARBA" id="ARBA00022989"/>
    </source>
</evidence>
<dbReference type="PANTHER" id="PTHR42718:SF46">
    <property type="entry name" value="BLR6921 PROTEIN"/>
    <property type="match status" value="1"/>
</dbReference>
<feature type="transmembrane region" description="Helical" evidence="9">
    <location>
        <begin position="140"/>
        <end position="162"/>
    </location>
</feature>
<feature type="domain" description="Major facilitator superfamily (MFS) profile" evidence="10">
    <location>
        <begin position="39"/>
        <end position="514"/>
    </location>
</feature>
<evidence type="ECO:0000256" key="2">
    <source>
        <dbReference type="ARBA" id="ARBA00022448"/>
    </source>
</evidence>
<feature type="transmembrane region" description="Helical" evidence="9">
    <location>
        <begin position="80"/>
        <end position="99"/>
    </location>
</feature>
<dbReference type="CDD" id="cd17321">
    <property type="entry name" value="MFS_MMR_MDR_like"/>
    <property type="match status" value="1"/>
</dbReference>
<accession>A0A918YIM6</accession>
<keyword evidence="6 9" id="KW-0472">Membrane</keyword>
<evidence type="ECO:0000256" key="9">
    <source>
        <dbReference type="SAM" id="Phobius"/>
    </source>
</evidence>
<feature type="transmembrane region" description="Helical" evidence="9">
    <location>
        <begin position="549"/>
        <end position="570"/>
    </location>
</feature>
<protein>
    <submittedName>
        <fullName evidence="11">MFS transporter</fullName>
    </submittedName>
</protein>
<comment type="caution">
    <text evidence="11">The sequence shown here is derived from an EMBL/GenBank/DDBJ whole genome shotgun (WGS) entry which is preliminary data.</text>
</comment>
<dbReference type="PANTHER" id="PTHR42718">
    <property type="entry name" value="MAJOR FACILITATOR SUPERFAMILY MULTIDRUG TRANSPORTER MFSC"/>
    <property type="match status" value="1"/>
</dbReference>
<dbReference type="GO" id="GO:0046677">
    <property type="term" value="P:response to antibiotic"/>
    <property type="evidence" value="ECO:0007669"/>
    <property type="project" value="UniProtKB-KW"/>
</dbReference>
<keyword evidence="4 9" id="KW-0812">Transmembrane</keyword>
<evidence type="ECO:0000256" key="4">
    <source>
        <dbReference type="ARBA" id="ARBA00022692"/>
    </source>
</evidence>
<evidence type="ECO:0000313" key="12">
    <source>
        <dbReference type="Proteomes" id="UP000655443"/>
    </source>
</evidence>
<evidence type="ECO:0000256" key="3">
    <source>
        <dbReference type="ARBA" id="ARBA00022475"/>
    </source>
</evidence>
<dbReference type="InterPro" id="IPR036259">
    <property type="entry name" value="MFS_trans_sf"/>
</dbReference>
<feature type="transmembrane region" description="Helical" evidence="9">
    <location>
        <begin position="381"/>
        <end position="400"/>
    </location>
</feature>
<gene>
    <name evidence="11" type="ORF">GCM10010339_40720</name>
</gene>
<feature type="transmembrane region" description="Helical" evidence="9">
    <location>
        <begin position="203"/>
        <end position="223"/>
    </location>
</feature>
<name>A0A918YIM6_9ACTN</name>
<keyword evidence="2" id="KW-0813">Transport</keyword>
<dbReference type="EMBL" id="BMVG01000008">
    <property type="protein sequence ID" value="GHE05317.1"/>
    <property type="molecule type" value="Genomic_DNA"/>
</dbReference>
<feature type="transmembrane region" description="Helical" evidence="9">
    <location>
        <begin position="310"/>
        <end position="338"/>
    </location>
</feature>
<evidence type="ECO:0000256" key="1">
    <source>
        <dbReference type="ARBA" id="ARBA00004651"/>
    </source>
</evidence>
<dbReference type="InterPro" id="IPR020846">
    <property type="entry name" value="MFS_dom"/>
</dbReference>
<evidence type="ECO:0000256" key="7">
    <source>
        <dbReference type="ARBA" id="ARBA00023251"/>
    </source>
</evidence>
<evidence type="ECO:0000256" key="6">
    <source>
        <dbReference type="ARBA" id="ARBA00023136"/>
    </source>
</evidence>
<dbReference type="Proteomes" id="UP000655443">
    <property type="component" value="Unassembled WGS sequence"/>
</dbReference>
<dbReference type="SUPFAM" id="SSF103473">
    <property type="entry name" value="MFS general substrate transporter"/>
    <property type="match status" value="2"/>
</dbReference>
<keyword evidence="12" id="KW-1185">Reference proteome</keyword>
<feature type="transmembrane region" description="Helical" evidence="9">
    <location>
        <begin position="456"/>
        <end position="474"/>
    </location>
</feature>
<keyword evidence="3" id="KW-1003">Cell membrane</keyword>
<evidence type="ECO:0000259" key="10">
    <source>
        <dbReference type="PROSITE" id="PS50850"/>
    </source>
</evidence>
<feature type="transmembrane region" description="Helical" evidence="9">
    <location>
        <begin position="174"/>
        <end position="197"/>
    </location>
</feature>
<feature type="transmembrane region" description="Helical" evidence="9">
    <location>
        <begin position="406"/>
        <end position="423"/>
    </location>
</feature>
<feature type="transmembrane region" description="Helical" evidence="9">
    <location>
        <begin position="235"/>
        <end position="257"/>
    </location>
</feature>
<feature type="transmembrane region" description="Helical" evidence="9">
    <location>
        <begin position="350"/>
        <end position="369"/>
    </location>
</feature>
<proteinExistence type="predicted"/>
<dbReference type="GO" id="GO:0005886">
    <property type="term" value="C:plasma membrane"/>
    <property type="evidence" value="ECO:0007669"/>
    <property type="project" value="UniProtKB-SubCell"/>
</dbReference>
<dbReference type="PROSITE" id="PS50850">
    <property type="entry name" value="MFS"/>
    <property type="match status" value="1"/>
</dbReference>
<feature type="transmembrane region" description="Helical" evidence="9">
    <location>
        <begin position="111"/>
        <end position="128"/>
    </location>
</feature>
<reference evidence="11" key="1">
    <citation type="journal article" date="2014" name="Int. J. Syst. Evol. Microbiol.">
        <title>Complete genome sequence of Corynebacterium casei LMG S-19264T (=DSM 44701T), isolated from a smear-ripened cheese.</title>
        <authorList>
            <consortium name="US DOE Joint Genome Institute (JGI-PGF)"/>
            <person name="Walter F."/>
            <person name="Albersmeier A."/>
            <person name="Kalinowski J."/>
            <person name="Ruckert C."/>
        </authorList>
    </citation>
    <scope>NUCLEOTIDE SEQUENCE</scope>
    <source>
        <strain evidence="11">JCM 4714</strain>
    </source>
</reference>
<dbReference type="InterPro" id="IPR011701">
    <property type="entry name" value="MFS"/>
</dbReference>
<evidence type="ECO:0000313" key="11">
    <source>
        <dbReference type="EMBL" id="GHE05317.1"/>
    </source>
</evidence>
<comment type="subcellular location">
    <subcellularLocation>
        <location evidence="1">Cell membrane</location>
        <topology evidence="1">Multi-pass membrane protein</topology>
    </subcellularLocation>
</comment>
<organism evidence="11 12">
    <name type="scientific">Streptomyces alanosinicus</name>
    <dbReference type="NCBI Taxonomy" id="68171"/>
    <lineage>
        <taxon>Bacteria</taxon>
        <taxon>Bacillati</taxon>
        <taxon>Actinomycetota</taxon>
        <taxon>Actinomycetes</taxon>
        <taxon>Kitasatosporales</taxon>
        <taxon>Streptomycetaceae</taxon>
        <taxon>Streptomyces</taxon>
    </lineage>
</organism>
<feature type="transmembrane region" description="Helical" evidence="9">
    <location>
        <begin position="45"/>
        <end position="68"/>
    </location>
</feature>
<dbReference type="GO" id="GO:0022857">
    <property type="term" value="F:transmembrane transporter activity"/>
    <property type="evidence" value="ECO:0007669"/>
    <property type="project" value="InterPro"/>
</dbReference>
<feature type="region of interest" description="Disordered" evidence="8">
    <location>
        <begin position="576"/>
        <end position="605"/>
    </location>
</feature>
<dbReference type="AlphaFoldDB" id="A0A918YIM6"/>
<dbReference type="Gene3D" id="1.20.1250.20">
    <property type="entry name" value="MFS general substrate transporter like domains"/>
    <property type="match status" value="2"/>
</dbReference>
<feature type="transmembrane region" description="Helical" evidence="9">
    <location>
        <begin position="269"/>
        <end position="289"/>
    </location>
</feature>
<reference evidence="11" key="2">
    <citation type="submission" date="2020-09" db="EMBL/GenBank/DDBJ databases">
        <authorList>
            <person name="Sun Q."/>
            <person name="Ohkuma M."/>
        </authorList>
    </citation>
    <scope>NUCLEOTIDE SEQUENCE</scope>
    <source>
        <strain evidence="11">JCM 4714</strain>
    </source>
</reference>
<evidence type="ECO:0000256" key="8">
    <source>
        <dbReference type="SAM" id="MobiDB-lite"/>
    </source>
</evidence>